<keyword evidence="6" id="KW-0206">Cytoskeleton</keyword>
<evidence type="ECO:0008006" key="10">
    <source>
        <dbReference type="Google" id="ProtNLM"/>
    </source>
</evidence>
<evidence type="ECO:0000256" key="5">
    <source>
        <dbReference type="ARBA" id="ARBA00022840"/>
    </source>
</evidence>
<dbReference type="EMBL" id="BLKM01003049">
    <property type="protein sequence ID" value="GFG41016.1"/>
    <property type="molecule type" value="Genomic_DNA"/>
</dbReference>
<dbReference type="InterPro" id="IPR051437">
    <property type="entry name" value="TTLL_monoglycylase"/>
</dbReference>
<dbReference type="GO" id="GO:0060271">
    <property type="term" value="P:cilium assembly"/>
    <property type="evidence" value="ECO:0007669"/>
    <property type="project" value="TreeGrafter"/>
</dbReference>
<dbReference type="SUPFAM" id="SSF56059">
    <property type="entry name" value="Glutathione synthetase ATP-binding domain-like"/>
    <property type="match status" value="1"/>
</dbReference>
<feature type="compositionally biased region" description="Basic and acidic residues" evidence="7">
    <location>
        <begin position="1033"/>
        <end position="1046"/>
    </location>
</feature>
<feature type="compositionally biased region" description="Basic and acidic residues" evidence="7">
    <location>
        <begin position="1201"/>
        <end position="1216"/>
    </location>
</feature>
<gene>
    <name evidence="8" type="ORF">Cfor_06786</name>
</gene>
<comment type="caution">
    <text evidence="8">The sequence shown here is derived from an EMBL/GenBank/DDBJ whole genome shotgun (WGS) entry which is preliminary data.</text>
</comment>
<dbReference type="PANTHER" id="PTHR45870">
    <property type="entry name" value="TUBULIN MONOGLYCYLASE TTLL3"/>
    <property type="match status" value="1"/>
</dbReference>
<evidence type="ECO:0000313" key="8">
    <source>
        <dbReference type="EMBL" id="GFG41016.1"/>
    </source>
</evidence>
<feature type="region of interest" description="Disordered" evidence="7">
    <location>
        <begin position="1013"/>
        <end position="1058"/>
    </location>
</feature>
<keyword evidence="5" id="KW-0067">ATP-binding</keyword>
<feature type="region of interest" description="Disordered" evidence="7">
    <location>
        <begin position="1288"/>
        <end position="1307"/>
    </location>
</feature>
<dbReference type="GO" id="GO:0003341">
    <property type="term" value="P:cilium movement"/>
    <property type="evidence" value="ECO:0007669"/>
    <property type="project" value="TreeGrafter"/>
</dbReference>
<dbReference type="PANTHER" id="PTHR45870:SF2">
    <property type="entry name" value="TUBULIN MONOGLYCYLASE TTLL3"/>
    <property type="match status" value="1"/>
</dbReference>
<feature type="compositionally biased region" description="Polar residues" evidence="7">
    <location>
        <begin position="225"/>
        <end position="237"/>
    </location>
</feature>
<sequence>MYHNNIVPGGFHGNIECRKGMDFSCLQNIADGGEVDENEKFAADEVTSLVPAKYPPNEFYNSRTESEKYGHNAKELNINRNGVLQLGNEPVKIFRIVERVKQAVQNVVELYPTEENVQSGLDLDLINETAEKLVHLTMSEVRCDDTNIHNLSAITKISPRNCLGIDLEEPGTPEVTELQHDEQLVPETEQECRVHHTENLTGEMDQSMKFEGLGQTLKKKRRKSASNNGPVSQSVSRPLTIQPSCDKLQKVRDAVERAIREHKTFTVQGTFPTIREAMRQRCWIEKEAHRNKALSLDDASVPSSITLLASLTQMDAKITEALLVARLLRNVNVDFLWTMRSEPIDWQAVQRKQIVNRFPRAYFTTKVGLCSYLQHMHWFCENDVSHILFPRCYNVCQPDELTAFTHDFRLTACLGLLKWLVSRYEKQGGTSLKSMEGKIPFTAVEFALKRCQEYISIQTHEDIDRQDPIAIWDHQWDQFLTWYYLAVHDNFLLIECRTTSIVVCKYLTSQFHILINIRKFWPQIDLDGMNNIWIVKPGAQSRGRGIQLTNKLDKVMGKVNPAAMKESRYVVQKYIECPLLIYDTKFDIRQWFLVTCAQPLTIWMYKESYLRFCSQPFDLLSMHESVHLCNNAVQSKYKNGKRNPLLPDENMWDCYTFQTYLRGIGHADMWEKCIYPGMRQSIICTLLASQEHMDRRRNCFELFGADFMLGEDFSPWLIEINSCPCMQPTTSVTARMCSQCLEDVIKVVIDKRLDRNASTGMFELIYRQHMPQVPPYLGMNLSVRGTKVHHPVPRTRSANTAKKHRDSAEEQESCNSGSDSNKKKKNVRGKGAFSKGSKMNKSKGTLGESRYDDYTEDTITLSKLEIHFESDELPIHQSEQRASQENMVIHSKDSSDEQDLVRSDSEHTMETNSSIITSQQRDLESVNNEPQDKRDRNHSSDQLEYFDTKFETLLENCLKIHSKNGKNCVSNSCGNDEMEQNETELNRSSSNSEEQQSPNSAPEYMIQTLTLKVSESHQSLSSSPENTPKIKQARIDESKYSYDEGKSASSGPELNTPERRTIKVHNSETGSTVWGIVASGSDTTVIKKSLSTPKEQQTVKNGLQKTVKKNLRLKKFTEKSAGSGFELTMKKNNNCNVKKMKGNPYEEQAVNSTSEGALWKSENIRTKNSWNTSEKQELTNNWSEYKRGKKRSATVRIVSDRSEEKQLFDGDKEHAAQSETSSEISMYDSPQQQELASAGSENEACKNDSVTKHARRNYEGQGLRHESESPSQNKKNCCEKKSADRSGTEKWCSRTEQLGSKSTQNKEISNFSKTHEKIKKTAVCIRPMVVNLTEDLTNEMNKTHKSEKERDGTAIYATHEHKKTNPSNKPSSGSITVDHGKVSQMDKETNMVISEDEMEAEIRGRNVMDVRESEGIPQTATAVIERETDGKATKTVGTSWPYPKDSPHVSHFTEAIYPTVEEVIQKGKKHYFSGWRKSNDADKSKEFFNDWKKTLDHTKASCQDILAKLKMVRDNENVIHKPDNYSTDKGITWEGGTANKPTINDIIKKLSQTQPEREFFTCNIKRQVIATVPELTLSKRKERRKIQQCDPNMISEDNINPVPQHNQRSITPYIYSPSLNWSPVSVAILPHIKHRIKQPSSNNFFCNGHKFDNLYTVGMSLKTLQRSHNLQQHLLLPLGSDHCLRVSQLFNTHKRKLPTL</sequence>
<evidence type="ECO:0000256" key="6">
    <source>
        <dbReference type="ARBA" id="ARBA00023212"/>
    </source>
</evidence>
<dbReference type="Proteomes" id="UP000502823">
    <property type="component" value="Unassembled WGS sequence"/>
</dbReference>
<keyword evidence="2" id="KW-0963">Cytoplasm</keyword>
<evidence type="ECO:0000256" key="1">
    <source>
        <dbReference type="ARBA" id="ARBA00004245"/>
    </source>
</evidence>
<feature type="region of interest" description="Disordered" evidence="7">
    <location>
        <begin position="215"/>
        <end position="237"/>
    </location>
</feature>
<feature type="compositionally biased region" description="Basic and acidic residues" evidence="7">
    <location>
        <begin position="890"/>
        <end position="909"/>
    </location>
</feature>
<evidence type="ECO:0000256" key="2">
    <source>
        <dbReference type="ARBA" id="ARBA00022490"/>
    </source>
</evidence>
<feature type="compositionally biased region" description="Basic and acidic residues" evidence="7">
    <location>
        <begin position="930"/>
        <end position="940"/>
    </location>
</feature>
<dbReference type="GO" id="GO:0070736">
    <property type="term" value="F:protein-glycine ligase activity, initiating"/>
    <property type="evidence" value="ECO:0007669"/>
    <property type="project" value="TreeGrafter"/>
</dbReference>
<feature type="region of interest" description="Disordered" evidence="7">
    <location>
        <begin position="877"/>
        <end position="940"/>
    </location>
</feature>
<feature type="compositionally biased region" description="Polar residues" evidence="7">
    <location>
        <begin position="910"/>
        <end position="929"/>
    </location>
</feature>
<feature type="region of interest" description="Disordered" evidence="7">
    <location>
        <begin position="1201"/>
        <end position="1281"/>
    </location>
</feature>
<dbReference type="GO" id="GO:0005930">
    <property type="term" value="C:axoneme"/>
    <property type="evidence" value="ECO:0007669"/>
    <property type="project" value="TreeGrafter"/>
</dbReference>
<evidence type="ECO:0000256" key="3">
    <source>
        <dbReference type="ARBA" id="ARBA00022598"/>
    </source>
</evidence>
<comment type="subcellular location">
    <subcellularLocation>
        <location evidence="1">Cytoplasm</location>
        <location evidence="1">Cytoskeleton</location>
    </subcellularLocation>
</comment>
<dbReference type="Pfam" id="PF03133">
    <property type="entry name" value="TTL"/>
    <property type="match status" value="1"/>
</dbReference>
<name>A0A6L2Q8P6_COPFO</name>
<keyword evidence="3" id="KW-0436">Ligase</keyword>
<feature type="compositionally biased region" description="Basic and acidic residues" evidence="7">
    <location>
        <begin position="1243"/>
        <end position="1268"/>
    </location>
</feature>
<organism evidence="8 9">
    <name type="scientific">Coptotermes formosanus</name>
    <name type="common">Formosan subterranean termite</name>
    <dbReference type="NCBI Taxonomy" id="36987"/>
    <lineage>
        <taxon>Eukaryota</taxon>
        <taxon>Metazoa</taxon>
        <taxon>Ecdysozoa</taxon>
        <taxon>Arthropoda</taxon>
        <taxon>Hexapoda</taxon>
        <taxon>Insecta</taxon>
        <taxon>Pterygota</taxon>
        <taxon>Neoptera</taxon>
        <taxon>Polyneoptera</taxon>
        <taxon>Dictyoptera</taxon>
        <taxon>Blattodea</taxon>
        <taxon>Blattoidea</taxon>
        <taxon>Termitoidae</taxon>
        <taxon>Rhinotermitidae</taxon>
        <taxon>Coptotermes</taxon>
    </lineage>
</organism>
<feature type="compositionally biased region" description="Polar residues" evidence="7">
    <location>
        <begin position="1217"/>
        <end position="1235"/>
    </location>
</feature>
<dbReference type="InterPro" id="IPR004344">
    <property type="entry name" value="TTL/TTLL_fam"/>
</dbReference>
<feature type="compositionally biased region" description="Low complexity" evidence="7">
    <location>
        <begin position="986"/>
        <end position="1000"/>
    </location>
</feature>
<protein>
    <recommendedName>
        <fullName evidence="10">Tubulin glycylase 3A</fullName>
    </recommendedName>
</protein>
<dbReference type="OrthoDB" id="202825at2759"/>
<keyword evidence="9" id="KW-1185">Reference proteome</keyword>
<keyword evidence="4" id="KW-0547">Nucleotide-binding</keyword>
<evidence type="ECO:0000256" key="7">
    <source>
        <dbReference type="SAM" id="MobiDB-lite"/>
    </source>
</evidence>
<reference evidence="9" key="1">
    <citation type="submission" date="2020-01" db="EMBL/GenBank/DDBJ databases">
        <title>Draft genome sequence of the Termite Coptotermes fromosanus.</title>
        <authorList>
            <person name="Itakura S."/>
            <person name="Yosikawa Y."/>
            <person name="Umezawa K."/>
        </authorList>
    </citation>
    <scope>NUCLEOTIDE SEQUENCE [LARGE SCALE GENOMIC DNA]</scope>
</reference>
<accession>A0A6L2Q8P6</accession>
<dbReference type="FunFam" id="3.30.470.20:FF:000032">
    <property type="entry name" value="tubulin monoglycylase TTLL3 isoform X2"/>
    <property type="match status" value="1"/>
</dbReference>
<feature type="region of interest" description="Disordered" evidence="7">
    <location>
        <begin position="979"/>
        <end position="1001"/>
    </location>
</feature>
<evidence type="ECO:0000256" key="4">
    <source>
        <dbReference type="ARBA" id="ARBA00022741"/>
    </source>
</evidence>
<dbReference type="GO" id="GO:0005524">
    <property type="term" value="F:ATP binding"/>
    <property type="evidence" value="ECO:0007669"/>
    <property type="project" value="UniProtKB-KW"/>
</dbReference>
<dbReference type="Gene3D" id="3.30.470.20">
    <property type="entry name" value="ATP-grasp fold, B domain"/>
    <property type="match status" value="1"/>
</dbReference>
<dbReference type="PROSITE" id="PS51221">
    <property type="entry name" value="TTL"/>
    <property type="match status" value="1"/>
</dbReference>
<proteinExistence type="predicted"/>
<feature type="region of interest" description="Disordered" evidence="7">
    <location>
        <begin position="787"/>
        <end position="850"/>
    </location>
</feature>
<dbReference type="GO" id="GO:0015630">
    <property type="term" value="C:microtubule cytoskeleton"/>
    <property type="evidence" value="ECO:0007669"/>
    <property type="project" value="TreeGrafter"/>
</dbReference>
<feature type="compositionally biased region" description="Polar residues" evidence="7">
    <location>
        <begin position="1294"/>
        <end position="1307"/>
    </location>
</feature>
<dbReference type="InParanoid" id="A0A6L2Q8P6"/>
<evidence type="ECO:0000313" key="9">
    <source>
        <dbReference type="Proteomes" id="UP000502823"/>
    </source>
</evidence>